<proteinExistence type="predicted"/>
<accession>T1FCD4</accession>
<name>T1FCD4_HELRO</name>
<dbReference type="CTD" id="20206483"/>
<gene>
    <name evidence="2" type="primary">20206483</name>
    <name evidence="1" type="ORF">HELRODRAFT_177852</name>
</gene>
<dbReference type="GeneID" id="20206483"/>
<dbReference type="Proteomes" id="UP000015101">
    <property type="component" value="Unassembled WGS sequence"/>
</dbReference>
<dbReference type="KEGG" id="hro:HELRODRAFT_177852"/>
<dbReference type="EMBL" id="AMQM01006206">
    <property type="status" value="NOT_ANNOTATED_CDS"/>
    <property type="molecule type" value="Genomic_DNA"/>
</dbReference>
<reference evidence="2" key="3">
    <citation type="submission" date="2015-06" db="UniProtKB">
        <authorList>
            <consortium name="EnsemblMetazoa"/>
        </authorList>
    </citation>
    <scope>IDENTIFICATION</scope>
</reference>
<reference evidence="3" key="1">
    <citation type="submission" date="2012-12" db="EMBL/GenBank/DDBJ databases">
        <authorList>
            <person name="Hellsten U."/>
            <person name="Grimwood J."/>
            <person name="Chapman J.A."/>
            <person name="Shapiro H."/>
            <person name="Aerts A."/>
            <person name="Otillar R.P."/>
            <person name="Terry A.Y."/>
            <person name="Boore J.L."/>
            <person name="Simakov O."/>
            <person name="Marletaz F."/>
            <person name="Cho S.-J."/>
            <person name="Edsinger-Gonzales E."/>
            <person name="Havlak P."/>
            <person name="Kuo D.-H."/>
            <person name="Larsson T."/>
            <person name="Lv J."/>
            <person name="Arendt D."/>
            <person name="Savage R."/>
            <person name="Osoegawa K."/>
            <person name="de Jong P."/>
            <person name="Lindberg D.R."/>
            <person name="Seaver E.C."/>
            <person name="Weisblat D.A."/>
            <person name="Putnam N.H."/>
            <person name="Grigoriev I.V."/>
            <person name="Rokhsar D.S."/>
        </authorList>
    </citation>
    <scope>NUCLEOTIDE SEQUENCE</scope>
</reference>
<sequence>MSFSDDFVVSSDVVRAGFKILNIFQSINALRNASKSARCPKAVLCPSHFNEVIRLGLAKGLRILQLDLKKSNPYCLYASFEKPKRAFFKTNKKPIIWKGFFDDKKKLYAVLPVINKSNPCPQGSTFVDFTPIEEREYVVCSFLDAETNIEMRNNDIILTYLGKEVSEFSLK</sequence>
<dbReference type="EMBL" id="KB097304">
    <property type="protein sequence ID" value="ESN97789.1"/>
    <property type="molecule type" value="Genomic_DNA"/>
</dbReference>
<dbReference type="AlphaFoldDB" id="T1FCD4"/>
<evidence type="ECO:0000313" key="2">
    <source>
        <dbReference type="EnsemblMetazoa" id="HelroP177852"/>
    </source>
</evidence>
<dbReference type="RefSeq" id="XP_009024240.1">
    <property type="nucleotide sequence ID" value="XM_009025992.1"/>
</dbReference>
<protein>
    <submittedName>
        <fullName evidence="1 2">Uncharacterized protein</fullName>
    </submittedName>
</protein>
<organism evidence="2 3">
    <name type="scientific">Helobdella robusta</name>
    <name type="common">Californian leech</name>
    <dbReference type="NCBI Taxonomy" id="6412"/>
    <lineage>
        <taxon>Eukaryota</taxon>
        <taxon>Metazoa</taxon>
        <taxon>Spiralia</taxon>
        <taxon>Lophotrochozoa</taxon>
        <taxon>Annelida</taxon>
        <taxon>Clitellata</taxon>
        <taxon>Hirudinea</taxon>
        <taxon>Rhynchobdellida</taxon>
        <taxon>Glossiphoniidae</taxon>
        <taxon>Helobdella</taxon>
    </lineage>
</organism>
<evidence type="ECO:0000313" key="1">
    <source>
        <dbReference type="EMBL" id="ESN97789.1"/>
    </source>
</evidence>
<reference evidence="1 3" key="2">
    <citation type="journal article" date="2013" name="Nature">
        <title>Insights into bilaterian evolution from three spiralian genomes.</title>
        <authorList>
            <person name="Simakov O."/>
            <person name="Marletaz F."/>
            <person name="Cho S.J."/>
            <person name="Edsinger-Gonzales E."/>
            <person name="Havlak P."/>
            <person name="Hellsten U."/>
            <person name="Kuo D.H."/>
            <person name="Larsson T."/>
            <person name="Lv J."/>
            <person name="Arendt D."/>
            <person name="Savage R."/>
            <person name="Osoegawa K."/>
            <person name="de Jong P."/>
            <person name="Grimwood J."/>
            <person name="Chapman J.A."/>
            <person name="Shapiro H."/>
            <person name="Aerts A."/>
            <person name="Otillar R.P."/>
            <person name="Terry A.Y."/>
            <person name="Boore J.L."/>
            <person name="Grigoriev I.V."/>
            <person name="Lindberg D.R."/>
            <person name="Seaver E.C."/>
            <person name="Weisblat D.A."/>
            <person name="Putnam N.H."/>
            <person name="Rokhsar D.S."/>
        </authorList>
    </citation>
    <scope>NUCLEOTIDE SEQUENCE</scope>
</reference>
<dbReference type="EnsemblMetazoa" id="HelroT177852">
    <property type="protein sequence ID" value="HelroP177852"/>
    <property type="gene ID" value="HelroG177852"/>
</dbReference>
<dbReference type="HOGENOM" id="CLU_133461_0_0_1"/>
<keyword evidence="3" id="KW-1185">Reference proteome</keyword>
<dbReference type="InParanoid" id="T1FCD4"/>
<evidence type="ECO:0000313" key="3">
    <source>
        <dbReference type="Proteomes" id="UP000015101"/>
    </source>
</evidence>